<keyword evidence="9 11" id="KW-0472">Membrane</keyword>
<evidence type="ECO:0008006" key="17">
    <source>
        <dbReference type="Google" id="ProtNLM"/>
    </source>
</evidence>
<proteinExistence type="inferred from homology"/>
<evidence type="ECO:0000256" key="2">
    <source>
        <dbReference type="ARBA" id="ARBA00022448"/>
    </source>
</evidence>
<dbReference type="EMBL" id="PDEM01000016">
    <property type="protein sequence ID" value="PHZ85403.1"/>
    <property type="molecule type" value="Genomic_DNA"/>
</dbReference>
<name>A0A2G4YSX8_9PROT</name>
<gene>
    <name evidence="15" type="ORF">CRD36_08405</name>
</gene>
<dbReference type="InterPro" id="IPR039426">
    <property type="entry name" value="TonB-dep_rcpt-like"/>
</dbReference>
<dbReference type="PROSITE" id="PS52016">
    <property type="entry name" value="TONB_DEPENDENT_REC_3"/>
    <property type="match status" value="1"/>
</dbReference>
<evidence type="ECO:0000256" key="5">
    <source>
        <dbReference type="ARBA" id="ARBA00022692"/>
    </source>
</evidence>
<feature type="domain" description="TonB-dependent receptor plug" evidence="14">
    <location>
        <begin position="94"/>
        <end position="201"/>
    </location>
</feature>
<keyword evidence="4" id="KW-0410">Iron transport</keyword>
<reference evidence="15 16" key="1">
    <citation type="submission" date="2017-10" db="EMBL/GenBank/DDBJ databases">
        <title>Frigbacter circumglobatus gen. nov. sp. nov., isolated from sediment cultured in situ.</title>
        <authorList>
            <person name="Zhao Z."/>
        </authorList>
    </citation>
    <scope>NUCLEOTIDE SEQUENCE [LARGE SCALE GENOMIC DNA]</scope>
    <source>
        <strain evidence="15 16">ZYL</strain>
    </source>
</reference>
<feature type="domain" description="TonB-dependent receptor-like beta-barrel" evidence="13">
    <location>
        <begin position="340"/>
        <end position="766"/>
    </location>
</feature>
<dbReference type="Pfam" id="PF07715">
    <property type="entry name" value="Plug"/>
    <property type="match status" value="1"/>
</dbReference>
<dbReference type="Proteomes" id="UP000229730">
    <property type="component" value="Unassembled WGS sequence"/>
</dbReference>
<keyword evidence="16" id="KW-1185">Reference proteome</keyword>
<dbReference type="InterPro" id="IPR036942">
    <property type="entry name" value="Beta-barrel_TonB_sf"/>
</dbReference>
<evidence type="ECO:0000313" key="16">
    <source>
        <dbReference type="Proteomes" id="UP000229730"/>
    </source>
</evidence>
<dbReference type="PANTHER" id="PTHR32552">
    <property type="entry name" value="FERRICHROME IRON RECEPTOR-RELATED"/>
    <property type="match status" value="1"/>
</dbReference>
<evidence type="ECO:0000256" key="9">
    <source>
        <dbReference type="ARBA" id="ARBA00023136"/>
    </source>
</evidence>
<evidence type="ECO:0000256" key="1">
    <source>
        <dbReference type="ARBA" id="ARBA00004571"/>
    </source>
</evidence>
<comment type="similarity">
    <text evidence="11 12">Belongs to the TonB-dependent receptor family.</text>
</comment>
<dbReference type="FunCoup" id="A0A2G4YSX8">
    <property type="interactions" value="131"/>
</dbReference>
<comment type="subcellular location">
    <subcellularLocation>
        <location evidence="1 11">Cell outer membrane</location>
        <topology evidence="1 11">Multi-pass membrane protein</topology>
    </subcellularLocation>
</comment>
<dbReference type="PANTHER" id="PTHR32552:SF81">
    <property type="entry name" value="TONB-DEPENDENT OUTER MEMBRANE RECEPTOR"/>
    <property type="match status" value="1"/>
</dbReference>
<evidence type="ECO:0000256" key="7">
    <source>
        <dbReference type="ARBA" id="ARBA00023065"/>
    </source>
</evidence>
<evidence type="ECO:0000256" key="11">
    <source>
        <dbReference type="PROSITE-ProRule" id="PRU01360"/>
    </source>
</evidence>
<dbReference type="GO" id="GO:0009279">
    <property type="term" value="C:cell outer membrane"/>
    <property type="evidence" value="ECO:0007669"/>
    <property type="project" value="UniProtKB-SubCell"/>
</dbReference>
<evidence type="ECO:0000313" key="15">
    <source>
        <dbReference type="EMBL" id="PHZ85403.1"/>
    </source>
</evidence>
<dbReference type="InParanoid" id="A0A2G4YSX8"/>
<organism evidence="15 16">
    <name type="scientific">Paremcibacter congregatus</name>
    <dbReference type="NCBI Taxonomy" id="2043170"/>
    <lineage>
        <taxon>Bacteria</taxon>
        <taxon>Pseudomonadati</taxon>
        <taxon>Pseudomonadota</taxon>
        <taxon>Alphaproteobacteria</taxon>
        <taxon>Emcibacterales</taxon>
        <taxon>Emcibacteraceae</taxon>
        <taxon>Paremcibacter</taxon>
    </lineage>
</organism>
<evidence type="ECO:0000259" key="14">
    <source>
        <dbReference type="Pfam" id="PF07715"/>
    </source>
</evidence>
<evidence type="ECO:0000256" key="10">
    <source>
        <dbReference type="ARBA" id="ARBA00023237"/>
    </source>
</evidence>
<dbReference type="Gene3D" id="2.40.170.20">
    <property type="entry name" value="TonB-dependent receptor, beta-barrel domain"/>
    <property type="match status" value="1"/>
</dbReference>
<evidence type="ECO:0000259" key="13">
    <source>
        <dbReference type="Pfam" id="PF00593"/>
    </source>
</evidence>
<evidence type="ECO:0000256" key="4">
    <source>
        <dbReference type="ARBA" id="ARBA00022496"/>
    </source>
</evidence>
<dbReference type="InterPro" id="IPR000531">
    <property type="entry name" value="Beta-barrel_TonB"/>
</dbReference>
<keyword evidence="8 12" id="KW-0798">TonB box</keyword>
<dbReference type="InterPro" id="IPR012910">
    <property type="entry name" value="Plug_dom"/>
</dbReference>
<keyword evidence="2 11" id="KW-0813">Transport</keyword>
<evidence type="ECO:0000256" key="3">
    <source>
        <dbReference type="ARBA" id="ARBA00022452"/>
    </source>
</evidence>
<keyword evidence="7" id="KW-0406">Ion transport</keyword>
<keyword evidence="3 11" id="KW-1134">Transmembrane beta strand</keyword>
<dbReference type="GO" id="GO:0006826">
    <property type="term" value="P:iron ion transport"/>
    <property type="evidence" value="ECO:0007669"/>
    <property type="project" value="UniProtKB-KW"/>
</dbReference>
<accession>A0A2G4YSX8</accession>
<keyword evidence="5 11" id="KW-0812">Transmembrane</keyword>
<dbReference type="SUPFAM" id="SSF56935">
    <property type="entry name" value="Porins"/>
    <property type="match status" value="1"/>
</dbReference>
<dbReference type="Pfam" id="PF00593">
    <property type="entry name" value="TonB_dep_Rec_b-barrel"/>
    <property type="match status" value="1"/>
</dbReference>
<keyword evidence="6" id="KW-0408">Iron</keyword>
<dbReference type="OrthoDB" id="7413795at2"/>
<evidence type="ECO:0000256" key="6">
    <source>
        <dbReference type="ARBA" id="ARBA00023004"/>
    </source>
</evidence>
<sequence>MNSMLLMLKGRHRCVTPHKLFYFLRREDGDTYAKKSKIHRERNMKYNNHLLNNVTGVILSVMSLGSMSSVGFAAEEAFSLEEIVVTAQKRAENLQDIPLAITAMSGDFLEQAGITAVDEVSMRTPGFTMSRYNMAQPQLYIRGIGSTDDSAFGDQSVGIFLDEVYIGRAGGADFDLMDLERIEVLRGPQGTLYGKNVAGGAVNILTKKPSSDTQVKLKGSYGNFNRYELRGLVNGALSDNVAAKLSLSKVERDGHSVSAIDGTKLGDANNFSARGQMLFTPNDTMEILLTADYSRDRLAGNSRECLGEQFIFFPWLAPGAPYGASPCSEDRRLNEKTVNGYQNRDVWGLSAKVTAETAIGEFTSITAYRDSEFDYQEDFDGSDANLVINNVDEKAHQFSQEFRLGDVSEDGRLKWVVGLYYFTETVNRLDNNDFTGNDTAVFATPSPVPGLSWGQFLPLIGQTGWGLAPFDIFFDQKNVTKSYAGFAQASYDIVDQVTLTLGGRYTHESKDANINGYGFDPTGGFLAGTYDVNPSKSWNSFIPKASLNYRMTEDAMVYVSYSQGFKSGGFNGSAASEAAALQGFDPEKAKQWEVGLKSMMLDDKLRLNLTAFYIDYTDLQIFKLVNGSTLVIENAANASSQGFEAELTAAVTESLTVTANYAYLDTKYKDYITETGVDYSGNDLTRAPRNSFNLGASNVTDIADWGQLTIAANWSYRDKIYFDGANKHFSTGEVWIGDDSRHMVDAHIALDLVDQGMQIKLWGKNLTDALYRTHGIDGSGPFDLTENAAVVYGMPRTYGVTLTWEFN</sequence>
<evidence type="ECO:0000256" key="8">
    <source>
        <dbReference type="ARBA" id="ARBA00023077"/>
    </source>
</evidence>
<keyword evidence="10 11" id="KW-0998">Cell outer membrane</keyword>
<comment type="caution">
    <text evidence="15">The sequence shown here is derived from an EMBL/GenBank/DDBJ whole genome shotgun (WGS) entry which is preliminary data.</text>
</comment>
<protein>
    <recommendedName>
        <fullName evidence="17">TonB-dependent receptor</fullName>
    </recommendedName>
</protein>
<evidence type="ECO:0000256" key="12">
    <source>
        <dbReference type="RuleBase" id="RU003357"/>
    </source>
</evidence>
<dbReference type="CDD" id="cd01347">
    <property type="entry name" value="ligand_gated_channel"/>
    <property type="match status" value="1"/>
</dbReference>
<dbReference type="AlphaFoldDB" id="A0A2G4YSX8"/>